<keyword evidence="2 6" id="KW-0812">Transmembrane</keyword>
<feature type="compositionally biased region" description="Polar residues" evidence="5">
    <location>
        <begin position="93"/>
        <end position="102"/>
    </location>
</feature>
<evidence type="ECO:0000256" key="5">
    <source>
        <dbReference type="SAM" id="MobiDB-lite"/>
    </source>
</evidence>
<dbReference type="SMART" id="SM00568">
    <property type="entry name" value="GRAM"/>
    <property type="match status" value="1"/>
</dbReference>
<dbReference type="Pfam" id="PF02893">
    <property type="entry name" value="GRAM"/>
    <property type="match status" value="1"/>
</dbReference>
<dbReference type="PANTHER" id="PTHR23319">
    <property type="entry name" value="GRAM DOMAIN CONTAINING 1B, ISOFORM E"/>
    <property type="match status" value="1"/>
</dbReference>
<dbReference type="CDD" id="cd13220">
    <property type="entry name" value="PH-GRAM_GRAMDC"/>
    <property type="match status" value="1"/>
</dbReference>
<feature type="domain" description="VASt" evidence="7">
    <location>
        <begin position="390"/>
        <end position="562"/>
    </location>
</feature>
<comment type="subcellular location">
    <subcellularLocation>
        <location evidence="1">Membrane</location>
        <topology evidence="1">Single-pass membrane protein</topology>
    </subcellularLocation>
</comment>
<accession>A0AAV7HYF6</accession>
<keyword evidence="4 6" id="KW-0472">Membrane</keyword>
<feature type="compositionally biased region" description="Basic and acidic residues" evidence="5">
    <location>
        <begin position="103"/>
        <end position="114"/>
    </location>
</feature>
<name>A0AAV7HYF6_COTGL</name>
<feature type="compositionally biased region" description="Low complexity" evidence="5">
    <location>
        <begin position="71"/>
        <end position="82"/>
    </location>
</feature>
<dbReference type="PROSITE" id="PS51778">
    <property type="entry name" value="VAST"/>
    <property type="match status" value="1"/>
</dbReference>
<evidence type="ECO:0000313" key="9">
    <source>
        <dbReference type="Proteomes" id="UP000826195"/>
    </source>
</evidence>
<evidence type="ECO:0000259" key="7">
    <source>
        <dbReference type="PROSITE" id="PS51778"/>
    </source>
</evidence>
<protein>
    <recommendedName>
        <fullName evidence="7">VASt domain-containing protein</fullName>
    </recommendedName>
</protein>
<feature type="compositionally biased region" description="Basic and acidic residues" evidence="5">
    <location>
        <begin position="345"/>
        <end position="355"/>
    </location>
</feature>
<organism evidence="8 9">
    <name type="scientific">Cotesia glomerata</name>
    <name type="common">Lepidopteran parasitic wasp</name>
    <name type="synonym">Apanteles glomeratus</name>
    <dbReference type="NCBI Taxonomy" id="32391"/>
    <lineage>
        <taxon>Eukaryota</taxon>
        <taxon>Metazoa</taxon>
        <taxon>Ecdysozoa</taxon>
        <taxon>Arthropoda</taxon>
        <taxon>Hexapoda</taxon>
        <taxon>Insecta</taxon>
        <taxon>Pterygota</taxon>
        <taxon>Neoptera</taxon>
        <taxon>Endopterygota</taxon>
        <taxon>Hymenoptera</taxon>
        <taxon>Apocrita</taxon>
        <taxon>Ichneumonoidea</taxon>
        <taxon>Braconidae</taxon>
        <taxon>Microgastrinae</taxon>
        <taxon>Cotesia</taxon>
    </lineage>
</organism>
<feature type="region of interest" description="Disordered" evidence="5">
    <location>
        <begin position="34"/>
        <end position="143"/>
    </location>
</feature>
<feature type="transmembrane region" description="Helical" evidence="6">
    <location>
        <begin position="619"/>
        <end position="640"/>
    </location>
</feature>
<dbReference type="InterPro" id="IPR051482">
    <property type="entry name" value="Cholesterol_transport"/>
</dbReference>
<evidence type="ECO:0000313" key="8">
    <source>
        <dbReference type="EMBL" id="KAH0539468.1"/>
    </source>
</evidence>
<dbReference type="EMBL" id="JAHXZJ010002609">
    <property type="protein sequence ID" value="KAH0539468.1"/>
    <property type="molecule type" value="Genomic_DNA"/>
</dbReference>
<feature type="region of interest" description="Disordered" evidence="5">
    <location>
        <begin position="314"/>
        <end position="367"/>
    </location>
</feature>
<dbReference type="AlphaFoldDB" id="A0AAV7HYF6"/>
<feature type="compositionally biased region" description="Polar residues" evidence="5">
    <location>
        <begin position="121"/>
        <end position="133"/>
    </location>
</feature>
<dbReference type="GO" id="GO:0032366">
    <property type="term" value="P:intracellular sterol transport"/>
    <property type="evidence" value="ECO:0007669"/>
    <property type="project" value="TreeGrafter"/>
</dbReference>
<evidence type="ECO:0000256" key="1">
    <source>
        <dbReference type="ARBA" id="ARBA00004167"/>
    </source>
</evidence>
<comment type="caution">
    <text evidence="8">The sequence shown here is derived from an EMBL/GenBank/DDBJ whole genome shotgun (WGS) entry which is preliminary data.</text>
</comment>
<feature type="compositionally biased region" description="Basic and acidic residues" evidence="5">
    <location>
        <begin position="134"/>
        <end position="143"/>
    </location>
</feature>
<proteinExistence type="predicted"/>
<reference evidence="8 9" key="1">
    <citation type="journal article" date="2021" name="J. Hered.">
        <title>A chromosome-level genome assembly of the parasitoid wasp, Cotesia glomerata (Hymenoptera: Braconidae).</title>
        <authorList>
            <person name="Pinto B.J."/>
            <person name="Weis J.J."/>
            <person name="Gamble T."/>
            <person name="Ode P.J."/>
            <person name="Paul R."/>
            <person name="Zaspel J.M."/>
        </authorList>
    </citation>
    <scope>NUCLEOTIDE SEQUENCE [LARGE SCALE GENOMIC DNA]</scope>
    <source>
        <strain evidence="8">CgM1</strain>
    </source>
</reference>
<keyword evidence="3 6" id="KW-1133">Transmembrane helix</keyword>
<dbReference type="Pfam" id="PF16016">
    <property type="entry name" value="VASt"/>
    <property type="match status" value="1"/>
</dbReference>
<dbReference type="InterPro" id="IPR031968">
    <property type="entry name" value="VASt"/>
</dbReference>
<evidence type="ECO:0000256" key="6">
    <source>
        <dbReference type="SAM" id="Phobius"/>
    </source>
</evidence>
<dbReference type="Proteomes" id="UP000826195">
    <property type="component" value="Unassembled WGS sequence"/>
</dbReference>
<keyword evidence="9" id="KW-1185">Reference proteome</keyword>
<feature type="compositionally biased region" description="Polar residues" evidence="5">
    <location>
        <begin position="34"/>
        <end position="50"/>
    </location>
</feature>
<dbReference type="GO" id="GO:0005886">
    <property type="term" value="C:plasma membrane"/>
    <property type="evidence" value="ECO:0007669"/>
    <property type="project" value="TreeGrafter"/>
</dbReference>
<dbReference type="InterPro" id="IPR004182">
    <property type="entry name" value="GRAM"/>
</dbReference>
<evidence type="ECO:0000256" key="2">
    <source>
        <dbReference type="ARBA" id="ARBA00022692"/>
    </source>
</evidence>
<evidence type="ECO:0000256" key="4">
    <source>
        <dbReference type="ARBA" id="ARBA00023136"/>
    </source>
</evidence>
<dbReference type="InterPro" id="IPR011993">
    <property type="entry name" value="PH-like_dom_sf"/>
</dbReference>
<dbReference type="GO" id="GO:0140268">
    <property type="term" value="C:endoplasmic reticulum-plasma membrane contact site"/>
    <property type="evidence" value="ECO:0007669"/>
    <property type="project" value="TreeGrafter"/>
</dbReference>
<gene>
    <name evidence="8" type="ORF">KQX54_004977</name>
</gene>
<dbReference type="GO" id="GO:0120015">
    <property type="term" value="F:sterol transfer activity"/>
    <property type="evidence" value="ECO:0007669"/>
    <property type="project" value="TreeGrafter"/>
</dbReference>
<dbReference type="Gene3D" id="2.30.29.30">
    <property type="entry name" value="Pleckstrin-homology domain (PH domain)/Phosphotyrosine-binding domain (PTB)"/>
    <property type="match status" value="1"/>
</dbReference>
<dbReference type="FunFam" id="2.30.29.30:FF:000008">
    <property type="entry name" value="GRAM domain containing 1B"/>
    <property type="match status" value="1"/>
</dbReference>
<sequence length="744" mass="83865">MYYEKETLHDHPISNMNKSVENLLLSSHDVLSSINSSSLGALNPNKSGNEYSGEELNDSTSSKNDNERNRPLSPNSSPQSSPKIHNRKEYWKTSGSSASNLSLKEHDNWSKADDQSLEPANRSSDSTEAGRSTTEIRKEGRTDRSKKKSSWYNVLYPTYKSRSEDFKRIFKDVPDDERLVVDYSCALQREILVHGRLYVSQNYVCFYANIFMWETLVSLRWKDVESITKEKTALVIPNAISICTSKDKFFLTTFGARDKTYLMLFRVWQNALIGQPMSTAEMWSLVHACYGEELGLTSDDEDYIPPIAAAEEEKLPSRLSTESFSEAEAAPADNVQSRVDPIPETVDKIDSKPDVNLDPTDMSDTTESEAEKQALRLGIRSTTVCTAPHDGRQISNAVLPIHIDQLFTLLFTSSKFFLDFHTARKTTDLIQSAWTQDPETGQKMRTVSLTVSLTQPVGPRTSQVTETQIMLPCSRPGHRYSINVESSNAGIPYADSFSVSTHFCMVAVTENETSLNISSVIKFKKHVWSVMKSLIEKNAWAGMEEYYGSLTKALSVECEDTASGSGIKRKARRRRRAVGVSPSLPVHAPDLPTTLSAAVADPPHVISSASKTREDPTNLMNWILLIAVLCLMIINGLLYYKLWGLEDAAAYTVMDLHVLRSTPKSEEDWINLLQQQESLHNVEMRKWQRVLHTAAQLLRQTEDSLIELQKSMHPTSTEKVFSVLKPNLKGFYNDRDDQRHNEDM</sequence>
<dbReference type="GO" id="GO:0005789">
    <property type="term" value="C:endoplasmic reticulum membrane"/>
    <property type="evidence" value="ECO:0007669"/>
    <property type="project" value="TreeGrafter"/>
</dbReference>
<dbReference type="GO" id="GO:0032934">
    <property type="term" value="F:sterol binding"/>
    <property type="evidence" value="ECO:0007669"/>
    <property type="project" value="TreeGrafter"/>
</dbReference>
<dbReference type="PANTHER" id="PTHR23319:SF4">
    <property type="entry name" value="GRAM DOMAIN CONTAINING 1B, ISOFORM E"/>
    <property type="match status" value="1"/>
</dbReference>
<evidence type="ECO:0000256" key="3">
    <source>
        <dbReference type="ARBA" id="ARBA00022989"/>
    </source>
</evidence>